<reference evidence="1 2" key="1">
    <citation type="submission" date="2016-04" db="EMBL/GenBank/DDBJ databases">
        <title>Comparative genomics of Morganella phages MP1 and MP2 define new clades among the T4 and T7-like Viruses.</title>
        <authorList>
            <person name="Pinto G."/>
            <person name="Oliveira A."/>
            <person name="Malgorzata L."/>
            <person name="Kropinski A."/>
            <person name="Azeredo J."/>
        </authorList>
    </citation>
    <scope>NUCLEOTIDE SEQUENCE [LARGE SCALE GENOMIC DNA]</scope>
</reference>
<gene>
    <name evidence="1" type="ORF">MP1_gp0018</name>
</gene>
<protein>
    <submittedName>
        <fullName evidence="1">Uncharacterized protein</fullName>
    </submittedName>
</protein>
<evidence type="ECO:0000313" key="2">
    <source>
        <dbReference type="Proteomes" id="UP000203816"/>
    </source>
</evidence>
<evidence type="ECO:0000313" key="1">
    <source>
        <dbReference type="EMBL" id="ANM46443.1"/>
    </source>
</evidence>
<organism evidence="1 2">
    <name type="scientific">Morganella phage vB_MmoM_MP1</name>
    <dbReference type="NCBI Taxonomy" id="1852628"/>
    <lineage>
        <taxon>Viruses</taxon>
        <taxon>Duplodnaviria</taxon>
        <taxon>Heunggongvirae</taxon>
        <taxon>Uroviricota</taxon>
        <taxon>Caudoviricetes</taxon>
        <taxon>Pantevenvirales</taxon>
        <taxon>Straboviridae</taxon>
        <taxon>Gualtarvirus</taxon>
        <taxon>Gualtarvirus mp1</taxon>
    </lineage>
</organism>
<name>A0A192YAA6_9CAUD</name>
<accession>A0A192YAA6</accession>
<dbReference type="EMBL" id="KX078569">
    <property type="protein sequence ID" value="ANM46443.1"/>
    <property type="molecule type" value="Genomic_DNA"/>
</dbReference>
<proteinExistence type="predicted"/>
<dbReference type="GeneID" id="29059301"/>
<dbReference type="RefSeq" id="YP_009279875.1">
    <property type="nucleotide sequence ID" value="NC_031020.1"/>
</dbReference>
<dbReference type="Proteomes" id="UP000203816">
    <property type="component" value="Segment"/>
</dbReference>
<keyword evidence="2" id="KW-1185">Reference proteome</keyword>
<sequence length="273" mass="32486">MKIIPQFSDWSDFVNLPERVLLTDPCYKPGTWCSTEMSIKPGDWKACGFFPVDLRFIEYANRQLEEIEEYKNETKIKIKRIFDKYNIDVDYDNILERYKEQIKTFNEKDMANVITYVFQLKSAPSFFDSDAINHFNEGRVLRHCSSMFMVHKDYQDDERFSQKNIHKTFKHVKPTKHNSLVDSGQIGIFDLEKYNQNYNKEFYNNCCDTYGFDKKGPECYSQYKNSKYYPYIPVHKDINGFNVCTYYGDMPFKLKTISDETGIIAIMINTKRF</sequence>
<dbReference type="KEGG" id="vg:29059301"/>